<keyword evidence="1" id="KW-0812">Transmembrane</keyword>
<evidence type="ECO:0000313" key="6">
    <source>
        <dbReference type="Proteomes" id="UP000676409"/>
    </source>
</evidence>
<evidence type="ECO:0000259" key="3">
    <source>
        <dbReference type="PROSITE" id="PS50885"/>
    </source>
</evidence>
<dbReference type="Gene3D" id="6.10.340.10">
    <property type="match status" value="1"/>
</dbReference>
<dbReference type="Pfam" id="PF00563">
    <property type="entry name" value="EAL"/>
    <property type="match status" value="1"/>
</dbReference>
<dbReference type="PANTHER" id="PTHR33121:SF79">
    <property type="entry name" value="CYCLIC DI-GMP PHOSPHODIESTERASE PDED-RELATED"/>
    <property type="match status" value="1"/>
</dbReference>
<protein>
    <submittedName>
        <fullName evidence="5">EAL domain-containing protein</fullName>
    </submittedName>
</protein>
<evidence type="ECO:0000313" key="5">
    <source>
        <dbReference type="EMBL" id="QUD87189.1"/>
    </source>
</evidence>
<dbReference type="SUPFAM" id="SSF141868">
    <property type="entry name" value="EAL domain-like"/>
    <property type="match status" value="1"/>
</dbReference>
<keyword evidence="1" id="KW-0472">Membrane</keyword>
<dbReference type="SMART" id="SM00052">
    <property type="entry name" value="EAL"/>
    <property type="match status" value="1"/>
</dbReference>
<feature type="domain" description="EAL" evidence="2">
    <location>
        <begin position="524"/>
        <end position="774"/>
    </location>
</feature>
<dbReference type="InterPro" id="IPR000160">
    <property type="entry name" value="GGDEF_dom"/>
</dbReference>
<evidence type="ECO:0000259" key="2">
    <source>
        <dbReference type="PROSITE" id="PS50883"/>
    </source>
</evidence>
<feature type="domain" description="GGDEF" evidence="4">
    <location>
        <begin position="385"/>
        <end position="516"/>
    </location>
</feature>
<dbReference type="Gene3D" id="3.30.70.270">
    <property type="match status" value="1"/>
</dbReference>
<dbReference type="InterPro" id="IPR043128">
    <property type="entry name" value="Rev_trsase/Diguanyl_cyclase"/>
</dbReference>
<dbReference type="SUPFAM" id="SSF158472">
    <property type="entry name" value="HAMP domain-like"/>
    <property type="match status" value="1"/>
</dbReference>
<dbReference type="InterPro" id="IPR050706">
    <property type="entry name" value="Cyclic-di-GMP_PDE-like"/>
</dbReference>
<dbReference type="SUPFAM" id="SSF55073">
    <property type="entry name" value="Nucleotide cyclase"/>
    <property type="match status" value="1"/>
</dbReference>
<dbReference type="Gene3D" id="3.20.20.450">
    <property type="entry name" value="EAL domain"/>
    <property type="match status" value="1"/>
</dbReference>
<feature type="domain" description="HAMP" evidence="3">
    <location>
        <begin position="300"/>
        <end position="351"/>
    </location>
</feature>
<dbReference type="PROSITE" id="PS50883">
    <property type="entry name" value="EAL"/>
    <property type="match status" value="1"/>
</dbReference>
<evidence type="ECO:0000259" key="4">
    <source>
        <dbReference type="PROSITE" id="PS50887"/>
    </source>
</evidence>
<dbReference type="InterPro" id="IPR035919">
    <property type="entry name" value="EAL_sf"/>
</dbReference>
<dbReference type="GO" id="GO:0016020">
    <property type="term" value="C:membrane"/>
    <property type="evidence" value="ECO:0007669"/>
    <property type="project" value="InterPro"/>
</dbReference>
<dbReference type="AlphaFoldDB" id="A0A975FY96"/>
<dbReference type="CDD" id="cd06225">
    <property type="entry name" value="HAMP"/>
    <property type="match status" value="1"/>
</dbReference>
<dbReference type="Pfam" id="PF00990">
    <property type="entry name" value="GGDEF"/>
    <property type="match status" value="1"/>
</dbReference>
<dbReference type="Pfam" id="PF00672">
    <property type="entry name" value="HAMP"/>
    <property type="match status" value="1"/>
</dbReference>
<dbReference type="SMART" id="SM00304">
    <property type="entry name" value="HAMP"/>
    <property type="match status" value="1"/>
</dbReference>
<dbReference type="KEGG" id="caul:KCG34_19345"/>
<sequence>MLAFRRLRTKLTVLYAGLFALGLLLASAEVYSAISDNAQRVVRGELAASGTVFDRIWALRTAQLENGAGLLSRDFGFRSAIATHDAATISSALENLRVRLGADTAFVIGADGGSLAGGDGGAFSSLTPATLAGIEGDDAVAGVFVMHGEPYQAISAPVLAPLPMGWVVFAQRLDRDQMNALEKLSAIPLDASVLARAPGGAWGEAGHPRDAKAQATVGRFIEATLKASHASPGKLDTAAGDSMALVKPLHSFDPGAPIVLMLRYPMARAMAPYHPLLGALGLIGLAGLALLIAGSWALARGVTRPLSDLEQAAHRLQRGEAASVTVTARDEIGRLAEGFNSMAAEIGERERRITHMALHDGDTDLPNREALARDIAALAERARAERIYVAALGVDRLTHVRGAIGHALFGEMMRELGARLARLAPETRPARLTTAILGVAFEAESREAAMARAEALREALEEPLRLAENVVDVSLTLGLAPYAEDADRVASPIDRANIAVDQARSAKRAAMAFDAKAYGDPAANLSLMSEMRASIEAGHMALYHQPKFDLRRRGVTGTEALVRWIHPTRGFLPPDRFIGMAEETGHIRALTEWVLAQAVRDQKAMAAAGHELAVSVNVSGRLLGDLAFAEAALELVAGACGDICFEITETAVVENPELALAVIDRFTAAGVAVSIDDYGTGLSSLAYLKQIRAGELKIDKSFVFAMGESQRDALLVRSTIDLAHGLGMKVTAEGIETEAALALLTGMGCDLAQGYLIAKPMPLNGLLNFLSEDAEVLKSRA</sequence>
<dbReference type="EMBL" id="CP073078">
    <property type="protein sequence ID" value="QUD87189.1"/>
    <property type="molecule type" value="Genomic_DNA"/>
</dbReference>
<dbReference type="Proteomes" id="UP000676409">
    <property type="component" value="Chromosome"/>
</dbReference>
<dbReference type="GO" id="GO:0007165">
    <property type="term" value="P:signal transduction"/>
    <property type="evidence" value="ECO:0007669"/>
    <property type="project" value="InterPro"/>
</dbReference>
<dbReference type="InterPro" id="IPR001633">
    <property type="entry name" value="EAL_dom"/>
</dbReference>
<accession>A0A975FY96</accession>
<dbReference type="SMART" id="SM00267">
    <property type="entry name" value="GGDEF"/>
    <property type="match status" value="1"/>
</dbReference>
<organism evidence="5 6">
    <name type="scientific">Phenylobacterium montanum</name>
    <dbReference type="NCBI Taxonomy" id="2823693"/>
    <lineage>
        <taxon>Bacteria</taxon>
        <taxon>Pseudomonadati</taxon>
        <taxon>Pseudomonadota</taxon>
        <taxon>Alphaproteobacteria</taxon>
        <taxon>Caulobacterales</taxon>
        <taxon>Caulobacteraceae</taxon>
        <taxon>Phenylobacterium</taxon>
    </lineage>
</organism>
<proteinExistence type="predicted"/>
<name>A0A975FY96_9CAUL</name>
<feature type="transmembrane region" description="Helical" evidence="1">
    <location>
        <begin position="276"/>
        <end position="299"/>
    </location>
</feature>
<dbReference type="InterPro" id="IPR029787">
    <property type="entry name" value="Nucleotide_cyclase"/>
</dbReference>
<dbReference type="InterPro" id="IPR003660">
    <property type="entry name" value="HAMP_dom"/>
</dbReference>
<dbReference type="PANTHER" id="PTHR33121">
    <property type="entry name" value="CYCLIC DI-GMP PHOSPHODIESTERASE PDEF"/>
    <property type="match status" value="1"/>
</dbReference>
<dbReference type="CDD" id="cd01948">
    <property type="entry name" value="EAL"/>
    <property type="match status" value="1"/>
</dbReference>
<reference evidence="5" key="1">
    <citation type="submission" date="2021-04" db="EMBL/GenBank/DDBJ databases">
        <title>The complete genome sequence of Caulobacter sp. S6.</title>
        <authorList>
            <person name="Tang Y."/>
            <person name="Ouyang W."/>
            <person name="Liu Q."/>
            <person name="Huang B."/>
            <person name="Guo Z."/>
            <person name="Lei P."/>
        </authorList>
    </citation>
    <scope>NUCLEOTIDE SEQUENCE</scope>
    <source>
        <strain evidence="5">S6</strain>
    </source>
</reference>
<keyword evidence="6" id="KW-1185">Reference proteome</keyword>
<dbReference type="GO" id="GO:0071111">
    <property type="term" value="F:cyclic-guanylate-specific phosphodiesterase activity"/>
    <property type="evidence" value="ECO:0007669"/>
    <property type="project" value="InterPro"/>
</dbReference>
<dbReference type="PROSITE" id="PS50887">
    <property type="entry name" value="GGDEF"/>
    <property type="match status" value="1"/>
</dbReference>
<gene>
    <name evidence="5" type="ORF">KCG34_19345</name>
</gene>
<dbReference type="InterPro" id="IPR029150">
    <property type="entry name" value="dCache_3"/>
</dbReference>
<dbReference type="RefSeq" id="WP_211937241.1">
    <property type="nucleotide sequence ID" value="NZ_CP073078.1"/>
</dbReference>
<dbReference type="PROSITE" id="PS50885">
    <property type="entry name" value="HAMP"/>
    <property type="match status" value="1"/>
</dbReference>
<dbReference type="Pfam" id="PF14827">
    <property type="entry name" value="dCache_3"/>
    <property type="match status" value="1"/>
</dbReference>
<keyword evidence="1" id="KW-1133">Transmembrane helix</keyword>
<evidence type="ECO:0000256" key="1">
    <source>
        <dbReference type="SAM" id="Phobius"/>
    </source>
</evidence>